<evidence type="ECO:0000313" key="7">
    <source>
        <dbReference type="Proteomes" id="UP000887566"/>
    </source>
</evidence>
<dbReference type="PANTHER" id="PTHR46280:SF3">
    <property type="entry name" value="PLECKSTRIN HOMOLOGY DOMAIN-CONTAINING FAMILY F MEMBER 1 HOMOLOG"/>
    <property type="match status" value="1"/>
</dbReference>
<organism evidence="7 8">
    <name type="scientific">Plectus sambesii</name>
    <dbReference type="NCBI Taxonomy" id="2011161"/>
    <lineage>
        <taxon>Eukaryota</taxon>
        <taxon>Metazoa</taxon>
        <taxon>Ecdysozoa</taxon>
        <taxon>Nematoda</taxon>
        <taxon>Chromadorea</taxon>
        <taxon>Plectida</taxon>
        <taxon>Plectina</taxon>
        <taxon>Plectoidea</taxon>
        <taxon>Plectidae</taxon>
        <taxon>Plectus</taxon>
    </lineage>
</organism>
<evidence type="ECO:0000313" key="8">
    <source>
        <dbReference type="WBParaSite" id="PSAMB.scaffold7123size8187.g29643.t1"/>
    </source>
</evidence>
<dbReference type="GO" id="GO:0035091">
    <property type="term" value="F:phosphatidylinositol binding"/>
    <property type="evidence" value="ECO:0007669"/>
    <property type="project" value="TreeGrafter"/>
</dbReference>
<evidence type="ECO:0000256" key="4">
    <source>
        <dbReference type="PROSITE-ProRule" id="PRU00091"/>
    </source>
</evidence>
<feature type="compositionally biased region" description="Acidic residues" evidence="5">
    <location>
        <begin position="74"/>
        <end position="87"/>
    </location>
</feature>
<keyword evidence="3" id="KW-0862">Zinc</keyword>
<dbReference type="WBParaSite" id="PSAMB.scaffold7123size8187.g29643.t1">
    <property type="protein sequence ID" value="PSAMB.scaffold7123size8187.g29643.t1"/>
    <property type="gene ID" value="PSAMB.scaffold7123size8187.g29643"/>
</dbReference>
<dbReference type="GO" id="GO:0008270">
    <property type="term" value="F:zinc ion binding"/>
    <property type="evidence" value="ECO:0007669"/>
    <property type="project" value="UniProtKB-KW"/>
</dbReference>
<dbReference type="InterPro" id="IPR013083">
    <property type="entry name" value="Znf_RING/FYVE/PHD"/>
</dbReference>
<keyword evidence="2 4" id="KW-0863">Zinc-finger</keyword>
<dbReference type="InterPro" id="IPR000306">
    <property type="entry name" value="Znf_FYVE"/>
</dbReference>
<evidence type="ECO:0000259" key="6">
    <source>
        <dbReference type="PROSITE" id="PS50178"/>
    </source>
</evidence>
<evidence type="ECO:0000256" key="2">
    <source>
        <dbReference type="ARBA" id="ARBA00022771"/>
    </source>
</evidence>
<dbReference type="AlphaFoldDB" id="A0A914XD89"/>
<dbReference type="Proteomes" id="UP000887566">
    <property type="component" value="Unplaced"/>
</dbReference>
<keyword evidence="7" id="KW-1185">Reference proteome</keyword>
<dbReference type="InterPro" id="IPR011011">
    <property type="entry name" value="Znf_FYVE_PHD"/>
</dbReference>
<dbReference type="GO" id="GO:0005769">
    <property type="term" value="C:early endosome"/>
    <property type="evidence" value="ECO:0007669"/>
    <property type="project" value="TreeGrafter"/>
</dbReference>
<proteinExistence type="predicted"/>
<dbReference type="InterPro" id="IPR017455">
    <property type="entry name" value="Znf_FYVE-rel"/>
</dbReference>
<dbReference type="GO" id="GO:0007032">
    <property type="term" value="P:endosome organization"/>
    <property type="evidence" value="ECO:0007669"/>
    <property type="project" value="TreeGrafter"/>
</dbReference>
<dbReference type="SUPFAM" id="SSF57903">
    <property type="entry name" value="FYVE/PHD zinc finger"/>
    <property type="match status" value="1"/>
</dbReference>
<feature type="compositionally biased region" description="Polar residues" evidence="5">
    <location>
        <begin position="42"/>
        <end position="58"/>
    </location>
</feature>
<dbReference type="GO" id="GO:0008333">
    <property type="term" value="P:endosome to lysosome transport"/>
    <property type="evidence" value="ECO:0007669"/>
    <property type="project" value="TreeGrafter"/>
</dbReference>
<feature type="region of interest" description="Disordered" evidence="5">
    <location>
        <begin position="39"/>
        <end position="115"/>
    </location>
</feature>
<evidence type="ECO:0000256" key="1">
    <source>
        <dbReference type="ARBA" id="ARBA00022723"/>
    </source>
</evidence>
<accession>A0A914XD89</accession>
<dbReference type="PANTHER" id="PTHR46280">
    <property type="entry name" value="PLECKSTRIN HOMOLOGY DOMAIN-CONTAINING FAMILY F MEMBER 2-RELATED"/>
    <property type="match status" value="1"/>
</dbReference>
<keyword evidence="1" id="KW-0479">Metal-binding</keyword>
<protein>
    <submittedName>
        <fullName evidence="8">FYVE-type domain-containing protein</fullName>
    </submittedName>
</protein>
<name>A0A914XD89_9BILA</name>
<reference evidence="8" key="1">
    <citation type="submission" date="2022-11" db="UniProtKB">
        <authorList>
            <consortium name="WormBaseParasite"/>
        </authorList>
    </citation>
    <scope>IDENTIFICATION</scope>
</reference>
<dbReference type="Gene3D" id="3.30.40.10">
    <property type="entry name" value="Zinc/RING finger domain, C3HC4 (zinc finger)"/>
    <property type="match status" value="1"/>
</dbReference>
<feature type="domain" description="FYVE-type" evidence="6">
    <location>
        <begin position="1"/>
        <end position="40"/>
    </location>
</feature>
<evidence type="ECO:0000256" key="3">
    <source>
        <dbReference type="ARBA" id="ARBA00022833"/>
    </source>
</evidence>
<dbReference type="InterPro" id="IPR051765">
    <property type="entry name" value="PH_domain-containing_F"/>
</dbReference>
<dbReference type="Pfam" id="PF01363">
    <property type="entry name" value="FYVE"/>
    <property type="match status" value="1"/>
</dbReference>
<dbReference type="PROSITE" id="PS50178">
    <property type="entry name" value="ZF_FYVE"/>
    <property type="match status" value="1"/>
</dbReference>
<sequence>HHCRACGSIVCSGCSSKRLLMASVSKRPVRVCDECFDKEATGRNNNSTAAGRSLTSPSAAGGAPFRALHHDDGSSGDELSDDDDLPEDNVHYDQVPTFYGVPPGDVAAPTTTRAF</sequence>
<evidence type="ECO:0000256" key="5">
    <source>
        <dbReference type="SAM" id="MobiDB-lite"/>
    </source>
</evidence>